<evidence type="ECO:0000256" key="7">
    <source>
        <dbReference type="RuleBase" id="RU363032"/>
    </source>
</evidence>
<comment type="caution">
    <text evidence="9">The sequence shown here is derived from an EMBL/GenBank/DDBJ whole genome shotgun (WGS) entry which is preliminary data.</text>
</comment>
<dbReference type="GO" id="GO:0005886">
    <property type="term" value="C:plasma membrane"/>
    <property type="evidence" value="ECO:0007669"/>
    <property type="project" value="UniProtKB-SubCell"/>
</dbReference>
<dbReference type="Gene3D" id="1.10.3720.10">
    <property type="entry name" value="MetI-like"/>
    <property type="match status" value="1"/>
</dbReference>
<organism evidence="9 10">
    <name type="scientific">Microbacterium natoriense</name>
    <dbReference type="NCBI Taxonomy" id="284570"/>
    <lineage>
        <taxon>Bacteria</taxon>
        <taxon>Bacillati</taxon>
        <taxon>Actinomycetota</taxon>
        <taxon>Actinomycetes</taxon>
        <taxon>Micrococcales</taxon>
        <taxon>Microbacteriaceae</taxon>
        <taxon>Microbacterium</taxon>
    </lineage>
</organism>
<dbReference type="RefSeq" id="WP_307292647.1">
    <property type="nucleotide sequence ID" value="NZ_JAUSXV010000001.1"/>
</dbReference>
<feature type="transmembrane region" description="Helical" evidence="7">
    <location>
        <begin position="133"/>
        <end position="156"/>
    </location>
</feature>
<dbReference type="PROSITE" id="PS50928">
    <property type="entry name" value="ABC_TM1"/>
    <property type="match status" value="1"/>
</dbReference>
<protein>
    <submittedName>
        <fullName evidence="9">Aldouronate transport system permease protein</fullName>
    </submittedName>
</protein>
<dbReference type="Pfam" id="PF00528">
    <property type="entry name" value="BPD_transp_1"/>
    <property type="match status" value="1"/>
</dbReference>
<dbReference type="CDD" id="cd06261">
    <property type="entry name" value="TM_PBP2"/>
    <property type="match status" value="1"/>
</dbReference>
<name>A0AAW8ET07_9MICO</name>
<proteinExistence type="inferred from homology"/>
<dbReference type="PANTHER" id="PTHR43227:SF11">
    <property type="entry name" value="BLL4140 PROTEIN"/>
    <property type="match status" value="1"/>
</dbReference>
<gene>
    <name evidence="9" type="ORF">QFZ53_000250</name>
</gene>
<dbReference type="EMBL" id="JAUSXV010000001">
    <property type="protein sequence ID" value="MDQ0646054.1"/>
    <property type="molecule type" value="Genomic_DNA"/>
</dbReference>
<feature type="transmembrane region" description="Helical" evidence="7">
    <location>
        <begin position="198"/>
        <end position="216"/>
    </location>
</feature>
<dbReference type="InterPro" id="IPR000515">
    <property type="entry name" value="MetI-like"/>
</dbReference>
<keyword evidence="5 7" id="KW-1133">Transmembrane helix</keyword>
<feature type="transmembrane region" description="Helical" evidence="7">
    <location>
        <begin position="290"/>
        <end position="311"/>
    </location>
</feature>
<feature type="domain" description="ABC transmembrane type-1" evidence="8">
    <location>
        <begin position="96"/>
        <end position="311"/>
    </location>
</feature>
<feature type="transmembrane region" description="Helical" evidence="7">
    <location>
        <begin position="100"/>
        <end position="121"/>
    </location>
</feature>
<feature type="transmembrane region" description="Helical" evidence="7">
    <location>
        <begin position="34"/>
        <end position="54"/>
    </location>
</feature>
<evidence type="ECO:0000256" key="2">
    <source>
        <dbReference type="ARBA" id="ARBA00022448"/>
    </source>
</evidence>
<comment type="similarity">
    <text evidence="7">Belongs to the binding-protein-dependent transport system permease family.</text>
</comment>
<accession>A0AAW8ET07</accession>
<keyword evidence="6 7" id="KW-0472">Membrane</keyword>
<keyword evidence="4 7" id="KW-0812">Transmembrane</keyword>
<keyword evidence="2 7" id="KW-0813">Transport</keyword>
<dbReference type="PANTHER" id="PTHR43227">
    <property type="entry name" value="BLL4140 PROTEIN"/>
    <property type="match status" value="1"/>
</dbReference>
<evidence type="ECO:0000313" key="10">
    <source>
        <dbReference type="Proteomes" id="UP001244427"/>
    </source>
</evidence>
<dbReference type="Proteomes" id="UP001244427">
    <property type="component" value="Unassembled WGS sequence"/>
</dbReference>
<comment type="subcellular location">
    <subcellularLocation>
        <location evidence="1 7">Cell membrane</location>
        <topology evidence="1 7">Multi-pass membrane protein</topology>
    </subcellularLocation>
</comment>
<evidence type="ECO:0000256" key="5">
    <source>
        <dbReference type="ARBA" id="ARBA00022989"/>
    </source>
</evidence>
<feature type="transmembrane region" description="Helical" evidence="7">
    <location>
        <begin position="237"/>
        <end position="258"/>
    </location>
</feature>
<reference evidence="9 10" key="1">
    <citation type="submission" date="2023-07" db="EMBL/GenBank/DDBJ databases">
        <title>Comparative genomics of wheat-associated soil bacteria to identify genetic determinants of phenazine resistance.</title>
        <authorList>
            <person name="Mouncey N."/>
        </authorList>
    </citation>
    <scope>NUCLEOTIDE SEQUENCE [LARGE SCALE GENOMIC DNA]</scope>
    <source>
        <strain evidence="9 10">W4I9-1</strain>
    </source>
</reference>
<evidence type="ECO:0000256" key="6">
    <source>
        <dbReference type="ARBA" id="ARBA00023136"/>
    </source>
</evidence>
<evidence type="ECO:0000256" key="1">
    <source>
        <dbReference type="ARBA" id="ARBA00004651"/>
    </source>
</evidence>
<evidence type="ECO:0000256" key="3">
    <source>
        <dbReference type="ARBA" id="ARBA00022475"/>
    </source>
</evidence>
<dbReference type="AlphaFoldDB" id="A0AAW8ET07"/>
<dbReference type="InterPro" id="IPR035906">
    <property type="entry name" value="MetI-like_sf"/>
</dbReference>
<keyword evidence="3" id="KW-1003">Cell membrane</keyword>
<dbReference type="GO" id="GO:0055085">
    <property type="term" value="P:transmembrane transport"/>
    <property type="evidence" value="ECO:0007669"/>
    <property type="project" value="InterPro"/>
</dbReference>
<dbReference type="SUPFAM" id="SSF161098">
    <property type="entry name" value="MetI-like"/>
    <property type="match status" value="1"/>
</dbReference>
<evidence type="ECO:0000256" key="4">
    <source>
        <dbReference type="ARBA" id="ARBA00022692"/>
    </source>
</evidence>
<dbReference type="InterPro" id="IPR050809">
    <property type="entry name" value="UgpAE/MalFG_permease"/>
</dbReference>
<evidence type="ECO:0000259" key="8">
    <source>
        <dbReference type="PROSITE" id="PS50928"/>
    </source>
</evidence>
<evidence type="ECO:0000313" key="9">
    <source>
        <dbReference type="EMBL" id="MDQ0646054.1"/>
    </source>
</evidence>
<sequence>MKLTAERTSTHEAPTTSPRIVTARSRFRRSLRRYWQLYLLLLLPVIWFIVFRYVPMANAIIAFKNYNPIDGVWGSPWVGLDNFAALFRNPVFPRLVGNTVVLAGYTLIASFPLPIILALALNEVRLRFFKRTVQLVTYAPYFISTVVVVSMTILLLSPRVGLLGRTLSFFGAGQVDLLADADFFRHIYVATDIWTTTGYSAVIYLAALASVDVSLYEAAKIDGATRLQKIWNVDVPALLPTATIILILGVGNIMAIGFEKAFLLQNALNLSTSEIIPTYVYKTGILNANFSLGATIGLFNALISLVLLLVVNGVSKRVTGSGLW</sequence>
<keyword evidence="10" id="KW-1185">Reference proteome</keyword>